<dbReference type="Gene3D" id="2.60.120.560">
    <property type="entry name" value="Exo-inulinase, domain 1"/>
    <property type="match status" value="1"/>
</dbReference>
<comment type="subcellular location">
    <subcellularLocation>
        <location evidence="9">Cytoplasm</location>
    </subcellularLocation>
</comment>
<dbReference type="Gene3D" id="2.115.10.20">
    <property type="entry name" value="Glycosyl hydrolase domain, family 43"/>
    <property type="match status" value="1"/>
</dbReference>
<dbReference type="RefSeq" id="WP_166034714.1">
    <property type="nucleotide sequence ID" value="NZ_CP049887.1"/>
</dbReference>
<dbReference type="InterPro" id="IPR023296">
    <property type="entry name" value="Glyco_hydro_beta-prop_sf"/>
</dbReference>
<dbReference type="InterPro" id="IPR013320">
    <property type="entry name" value="ConA-like_dom_sf"/>
</dbReference>
<organism evidence="12 13">
    <name type="scientific">Vagococcus hydrophili</name>
    <dbReference type="NCBI Taxonomy" id="2714947"/>
    <lineage>
        <taxon>Bacteria</taxon>
        <taxon>Bacillati</taxon>
        <taxon>Bacillota</taxon>
        <taxon>Bacilli</taxon>
        <taxon>Lactobacillales</taxon>
        <taxon>Enterococcaceae</taxon>
        <taxon>Vagococcus</taxon>
    </lineage>
</organism>
<dbReference type="InterPro" id="IPR013189">
    <property type="entry name" value="Glyco_hydro_32_C"/>
</dbReference>
<evidence type="ECO:0000256" key="9">
    <source>
        <dbReference type="RuleBase" id="RU365015"/>
    </source>
</evidence>
<evidence type="ECO:0000256" key="4">
    <source>
        <dbReference type="ARBA" id="ARBA00019623"/>
    </source>
</evidence>
<evidence type="ECO:0000256" key="3">
    <source>
        <dbReference type="ARBA" id="ARBA00012758"/>
    </source>
</evidence>
<dbReference type="NCBIfam" id="TIGR01322">
    <property type="entry name" value="scrB_fam"/>
    <property type="match status" value="1"/>
</dbReference>
<comment type="similarity">
    <text evidence="2 8">Belongs to the glycosyl hydrolase 32 family.</text>
</comment>
<dbReference type="InterPro" id="IPR006232">
    <property type="entry name" value="Suc6P_hydrolase"/>
</dbReference>
<dbReference type="GO" id="GO:0004564">
    <property type="term" value="F:beta-fructofuranosidase activity"/>
    <property type="evidence" value="ECO:0007669"/>
    <property type="project" value="UniProtKB-EC"/>
</dbReference>
<dbReference type="SUPFAM" id="SSF49899">
    <property type="entry name" value="Concanavalin A-like lectins/glucanases"/>
    <property type="match status" value="1"/>
</dbReference>
<comment type="pathway">
    <text evidence="1 9">Glycan biosynthesis; sucrose metabolism.</text>
</comment>
<comment type="function">
    <text evidence="9">Enables the bacterium to metabolize sucrose as a sole carbon source.</text>
</comment>
<dbReference type="GO" id="GO:0005985">
    <property type="term" value="P:sucrose metabolic process"/>
    <property type="evidence" value="ECO:0007669"/>
    <property type="project" value="UniProtKB-UniPathway"/>
</dbReference>
<evidence type="ECO:0000256" key="6">
    <source>
        <dbReference type="ARBA" id="ARBA00023295"/>
    </source>
</evidence>
<evidence type="ECO:0000256" key="7">
    <source>
        <dbReference type="ARBA" id="ARBA00033367"/>
    </source>
</evidence>
<proteinExistence type="inferred from homology"/>
<dbReference type="UniPathway" id="UPA00238"/>
<dbReference type="PANTHER" id="PTHR43101">
    <property type="entry name" value="BETA-FRUCTOSIDASE"/>
    <property type="match status" value="1"/>
</dbReference>
<dbReference type="InterPro" id="IPR001362">
    <property type="entry name" value="Glyco_hydro_32"/>
</dbReference>
<dbReference type="PANTHER" id="PTHR43101:SF1">
    <property type="entry name" value="BETA-FRUCTOSIDASE"/>
    <property type="match status" value="1"/>
</dbReference>
<keyword evidence="13" id="KW-1185">Reference proteome</keyword>
<evidence type="ECO:0000256" key="2">
    <source>
        <dbReference type="ARBA" id="ARBA00009902"/>
    </source>
</evidence>
<evidence type="ECO:0000256" key="1">
    <source>
        <dbReference type="ARBA" id="ARBA00004914"/>
    </source>
</evidence>
<evidence type="ECO:0000259" key="11">
    <source>
        <dbReference type="Pfam" id="PF08244"/>
    </source>
</evidence>
<evidence type="ECO:0000256" key="8">
    <source>
        <dbReference type="RuleBase" id="RU362110"/>
    </source>
</evidence>
<dbReference type="EMBL" id="CP049887">
    <property type="protein sequence ID" value="QIL48576.1"/>
    <property type="molecule type" value="Genomic_DNA"/>
</dbReference>
<keyword evidence="5 8" id="KW-0378">Hydrolase</keyword>
<reference evidence="12 13" key="1">
    <citation type="submission" date="2020-03" db="EMBL/GenBank/DDBJ databases">
        <title>Vagococcus sp. nov., isolated from beetles.</title>
        <authorList>
            <person name="Hyun D.-W."/>
            <person name="Bae J.-W."/>
        </authorList>
    </citation>
    <scope>NUCLEOTIDE SEQUENCE [LARGE SCALE GENOMIC DNA]</scope>
    <source>
        <strain evidence="12 13">HDW17B</strain>
    </source>
</reference>
<dbReference type="CDD" id="cd08996">
    <property type="entry name" value="GH32_FFase"/>
    <property type="match status" value="1"/>
</dbReference>
<dbReference type="InterPro" id="IPR051214">
    <property type="entry name" value="GH32_Enzymes"/>
</dbReference>
<sequence length="477" mass="55692">MLKKPVKLTDERYRLGYHVSASQGWINDPNGFCYFNGYYHIFFQHHPYSSEWGPMHWGHARSKDLVHWEELPIALTPGDIEDKDGCFSGSAIVKDDVMYLFYTGHHYYGDNDPDHFWQNQNMAYSKDGIHFTKYENNPIIEKEPEDNTHHFRDPKVWLYEDKYYMILGSQGKDGLGRGIIYTSSDLINWDYEGDMSKASSLADEGFMWECPDFFHLDRKEVLLLSPQGMEESGKNYLNLFQTGYFVGQHDYLTNTFHREEFTELDRGHDFYATQTTEVPDGRRIVFGWMAMWESDMPEKVDGWAGALTLPRELRLKDNHLYMSPVKELEKLRTDQGQDHHINKKGEVILAESVSSTEILIEVDLRNTENQEMTFALKDKENESILSLTYSQNNQELILNREDVSDPRFGMIQEAEELSLRVFIDKSSVEIFINEGEVVFTERFYAEEAPNFTIETTKQTEVESTVYKLNHSAITYLS</sequence>
<evidence type="ECO:0000256" key="5">
    <source>
        <dbReference type="ARBA" id="ARBA00022801"/>
    </source>
</evidence>
<name>A0A6G8AU96_9ENTE</name>
<feature type="domain" description="Glycosyl hydrolase family 32 N-terminal" evidence="10">
    <location>
        <begin position="18"/>
        <end position="324"/>
    </location>
</feature>
<dbReference type="Pfam" id="PF08244">
    <property type="entry name" value="Glyco_hydro_32C"/>
    <property type="match status" value="1"/>
</dbReference>
<dbReference type="SUPFAM" id="SSF75005">
    <property type="entry name" value="Arabinanase/levansucrase/invertase"/>
    <property type="match status" value="1"/>
</dbReference>
<dbReference type="EC" id="3.2.1.26" evidence="3 8"/>
<gene>
    <name evidence="12" type="ORF">G7082_08715</name>
</gene>
<evidence type="ECO:0000313" key="13">
    <source>
        <dbReference type="Proteomes" id="UP000501747"/>
    </source>
</evidence>
<keyword evidence="9" id="KW-0119">Carbohydrate metabolism</keyword>
<accession>A0A6G8AU96</accession>
<protein>
    <recommendedName>
        <fullName evidence="4 8">Sucrose-6-phosphate hydrolase</fullName>
        <ecNumber evidence="3 8">3.2.1.26</ecNumber>
    </recommendedName>
    <alternativeName>
        <fullName evidence="7 9">Invertase</fullName>
    </alternativeName>
</protein>
<dbReference type="Proteomes" id="UP000501747">
    <property type="component" value="Chromosome"/>
</dbReference>
<dbReference type="KEGG" id="vhy:G7082_08715"/>
<dbReference type="Pfam" id="PF00251">
    <property type="entry name" value="Glyco_hydro_32N"/>
    <property type="match status" value="1"/>
</dbReference>
<feature type="domain" description="Glycosyl hydrolase family 32 C-terminal" evidence="11">
    <location>
        <begin position="327"/>
        <end position="456"/>
    </location>
</feature>
<dbReference type="SMART" id="SM00640">
    <property type="entry name" value="Glyco_32"/>
    <property type="match status" value="1"/>
</dbReference>
<comment type="catalytic activity">
    <reaction evidence="8">
        <text>Hydrolysis of terminal non-reducing beta-D-fructofuranoside residues in beta-D-fructofuranosides.</text>
        <dbReference type="EC" id="3.2.1.26"/>
    </reaction>
</comment>
<evidence type="ECO:0000259" key="10">
    <source>
        <dbReference type="Pfam" id="PF00251"/>
    </source>
</evidence>
<dbReference type="GO" id="GO:0005737">
    <property type="term" value="C:cytoplasm"/>
    <property type="evidence" value="ECO:0007669"/>
    <property type="project" value="UniProtKB-SubCell"/>
</dbReference>
<evidence type="ECO:0000313" key="12">
    <source>
        <dbReference type="EMBL" id="QIL48576.1"/>
    </source>
</evidence>
<keyword evidence="6 8" id="KW-0326">Glycosidase</keyword>
<dbReference type="AlphaFoldDB" id="A0A6G8AU96"/>
<keyword evidence="9" id="KW-0963">Cytoplasm</keyword>
<dbReference type="InterPro" id="IPR013148">
    <property type="entry name" value="Glyco_hydro_32_N"/>
</dbReference>